<dbReference type="EMBL" id="UINC01170728">
    <property type="protein sequence ID" value="SVD74916.1"/>
    <property type="molecule type" value="Genomic_DNA"/>
</dbReference>
<dbReference type="AlphaFoldDB" id="A0A382XV46"/>
<organism evidence="1">
    <name type="scientific">marine metagenome</name>
    <dbReference type="NCBI Taxonomy" id="408172"/>
    <lineage>
        <taxon>unclassified sequences</taxon>
        <taxon>metagenomes</taxon>
        <taxon>ecological metagenomes</taxon>
    </lineage>
</organism>
<feature type="non-terminal residue" evidence="1">
    <location>
        <position position="153"/>
    </location>
</feature>
<gene>
    <name evidence="1" type="ORF">METZ01_LOCUS427770</name>
</gene>
<proteinExistence type="predicted"/>
<dbReference type="Pfam" id="PF02616">
    <property type="entry name" value="SMC_ScpA"/>
    <property type="match status" value="1"/>
</dbReference>
<protein>
    <recommendedName>
        <fullName evidence="2">Segregation and condensation protein A</fullName>
    </recommendedName>
</protein>
<dbReference type="Gene3D" id="6.10.250.2410">
    <property type="match status" value="1"/>
</dbReference>
<dbReference type="InterPro" id="IPR003768">
    <property type="entry name" value="ScpA"/>
</dbReference>
<accession>A0A382XV46</accession>
<reference evidence="1" key="1">
    <citation type="submission" date="2018-05" db="EMBL/GenBank/DDBJ databases">
        <authorList>
            <person name="Lanie J.A."/>
            <person name="Ng W.-L."/>
            <person name="Kazmierczak K.M."/>
            <person name="Andrzejewski T.M."/>
            <person name="Davidsen T.M."/>
            <person name="Wayne K.J."/>
            <person name="Tettelin H."/>
            <person name="Glass J.I."/>
            <person name="Rusch D."/>
            <person name="Podicherti R."/>
            <person name="Tsui H.-C.T."/>
            <person name="Winkler M.E."/>
        </authorList>
    </citation>
    <scope>NUCLEOTIDE SEQUENCE</scope>
</reference>
<dbReference type="PANTHER" id="PTHR33969">
    <property type="entry name" value="SEGREGATION AND CONDENSATION PROTEIN A"/>
    <property type="match status" value="1"/>
</dbReference>
<evidence type="ECO:0000313" key="1">
    <source>
        <dbReference type="EMBL" id="SVD74916.1"/>
    </source>
</evidence>
<dbReference type="PANTHER" id="PTHR33969:SF2">
    <property type="entry name" value="SEGREGATION AND CONDENSATION PROTEIN A"/>
    <property type="match status" value="1"/>
</dbReference>
<name>A0A382XV46_9ZZZZ</name>
<evidence type="ECO:0008006" key="2">
    <source>
        <dbReference type="Google" id="ProtNLM"/>
    </source>
</evidence>
<sequence length="153" mass="17736">MYKVQLEQFEGPLDLLLYFIKRDELDIYDIPISEITADYMETIQASKEVNIATAGEFIHMAATLMRIKSKMLLPLSFHDEEDDIEDPRLPLVRQLLEYKRYKEAAQSLDSMAEVRSHYFARGKIKDISSVEEDAAVFVRNVSLFDIATYFKTA</sequence>